<reference evidence="5 6" key="1">
    <citation type="submission" date="2014-04" db="EMBL/GenBank/DDBJ databases">
        <authorList>
            <consortium name="DOE Joint Genome Institute"/>
            <person name="Kuo A."/>
            <person name="Girlanda M."/>
            <person name="Perotto S."/>
            <person name="Kohler A."/>
            <person name="Nagy L.G."/>
            <person name="Floudas D."/>
            <person name="Copeland A."/>
            <person name="Barry K.W."/>
            <person name="Cichocki N."/>
            <person name="Veneault-Fourrey C."/>
            <person name="LaButti K."/>
            <person name="Lindquist E.A."/>
            <person name="Lipzen A."/>
            <person name="Lundell T."/>
            <person name="Morin E."/>
            <person name="Murat C."/>
            <person name="Sun H."/>
            <person name="Tunlid A."/>
            <person name="Henrissat B."/>
            <person name="Grigoriev I.V."/>
            <person name="Hibbett D.S."/>
            <person name="Martin F."/>
            <person name="Nordberg H.P."/>
            <person name="Cantor M.N."/>
            <person name="Hua S.X."/>
        </authorList>
    </citation>
    <scope>NUCLEOTIDE SEQUENCE [LARGE SCALE GENOMIC DNA]</scope>
    <source>
        <strain evidence="5 6">MUT 4182</strain>
    </source>
</reference>
<comment type="similarity">
    <text evidence="2">Belongs to the Rho GDI family.</text>
</comment>
<reference evidence="6" key="2">
    <citation type="submission" date="2015-01" db="EMBL/GenBank/DDBJ databases">
        <title>Evolutionary Origins and Diversification of the Mycorrhizal Mutualists.</title>
        <authorList>
            <consortium name="DOE Joint Genome Institute"/>
            <consortium name="Mycorrhizal Genomics Consortium"/>
            <person name="Kohler A."/>
            <person name="Kuo A."/>
            <person name="Nagy L.G."/>
            <person name="Floudas D."/>
            <person name="Copeland A."/>
            <person name="Barry K.W."/>
            <person name="Cichocki N."/>
            <person name="Veneault-Fourrey C."/>
            <person name="LaButti K."/>
            <person name="Lindquist E.A."/>
            <person name="Lipzen A."/>
            <person name="Lundell T."/>
            <person name="Morin E."/>
            <person name="Murat C."/>
            <person name="Riley R."/>
            <person name="Ohm R."/>
            <person name="Sun H."/>
            <person name="Tunlid A."/>
            <person name="Henrissat B."/>
            <person name="Grigoriev I.V."/>
            <person name="Hibbett D.S."/>
            <person name="Martin F."/>
        </authorList>
    </citation>
    <scope>NUCLEOTIDE SEQUENCE [LARGE SCALE GENOMIC DNA]</scope>
    <source>
        <strain evidence="6">MUT 4182</strain>
    </source>
</reference>
<evidence type="ECO:0000313" key="6">
    <source>
        <dbReference type="Proteomes" id="UP000054248"/>
    </source>
</evidence>
<evidence type="ECO:0000313" key="5">
    <source>
        <dbReference type="EMBL" id="KIO23498.1"/>
    </source>
</evidence>
<dbReference type="EMBL" id="KN823083">
    <property type="protein sequence ID" value="KIO23498.1"/>
    <property type="molecule type" value="Genomic_DNA"/>
</dbReference>
<dbReference type="STRING" id="1051891.A0A0C3KQ43"/>
<dbReference type="Proteomes" id="UP000054248">
    <property type="component" value="Unassembled WGS sequence"/>
</dbReference>
<dbReference type="GO" id="GO:0005096">
    <property type="term" value="F:GTPase activator activity"/>
    <property type="evidence" value="ECO:0007669"/>
    <property type="project" value="UniProtKB-KW"/>
</dbReference>
<dbReference type="PRINTS" id="PR00492">
    <property type="entry name" value="RHOGDI"/>
</dbReference>
<dbReference type="PANTHER" id="PTHR10980:SF3">
    <property type="entry name" value="LD16419P"/>
    <property type="match status" value="1"/>
</dbReference>
<proteinExistence type="inferred from homology"/>
<organism evidence="5 6">
    <name type="scientific">Tulasnella calospora MUT 4182</name>
    <dbReference type="NCBI Taxonomy" id="1051891"/>
    <lineage>
        <taxon>Eukaryota</taxon>
        <taxon>Fungi</taxon>
        <taxon>Dikarya</taxon>
        <taxon>Basidiomycota</taxon>
        <taxon>Agaricomycotina</taxon>
        <taxon>Agaricomycetes</taxon>
        <taxon>Cantharellales</taxon>
        <taxon>Tulasnellaceae</taxon>
        <taxon>Tulasnella</taxon>
    </lineage>
</organism>
<evidence type="ECO:0000256" key="3">
    <source>
        <dbReference type="ARBA" id="ARBA00022468"/>
    </source>
</evidence>
<dbReference type="GO" id="GO:0005094">
    <property type="term" value="F:Rho GDP-dissociation inhibitor activity"/>
    <property type="evidence" value="ECO:0007669"/>
    <property type="project" value="InterPro"/>
</dbReference>
<evidence type="ECO:0008006" key="7">
    <source>
        <dbReference type="Google" id="ProtNLM"/>
    </source>
</evidence>
<dbReference type="Pfam" id="PF02115">
    <property type="entry name" value="Rho_GDI"/>
    <property type="match status" value="1"/>
</dbReference>
<keyword evidence="3" id="KW-0343">GTPase activation</keyword>
<evidence type="ECO:0000256" key="1">
    <source>
        <dbReference type="ARBA" id="ARBA00004496"/>
    </source>
</evidence>
<evidence type="ECO:0000256" key="2">
    <source>
        <dbReference type="ARBA" id="ARBA00009758"/>
    </source>
</evidence>
<dbReference type="InterPro" id="IPR014756">
    <property type="entry name" value="Ig_E-set"/>
</dbReference>
<dbReference type="SUPFAM" id="SSF81296">
    <property type="entry name" value="E set domains"/>
    <property type="match status" value="1"/>
</dbReference>
<keyword evidence="4" id="KW-0963">Cytoplasm</keyword>
<dbReference type="HOGENOM" id="CLU_076228_1_1_1"/>
<dbReference type="InterPro" id="IPR000406">
    <property type="entry name" value="Rho_GDI"/>
</dbReference>
<dbReference type="Gene3D" id="2.70.50.30">
    <property type="entry name" value="Coagulation Factor XIII, subunit A, domain 1"/>
    <property type="match status" value="1"/>
</dbReference>
<dbReference type="OrthoDB" id="1683373at2759"/>
<dbReference type="GO" id="GO:0005829">
    <property type="term" value="C:cytosol"/>
    <property type="evidence" value="ECO:0007669"/>
    <property type="project" value="TreeGrafter"/>
</dbReference>
<evidence type="ECO:0000256" key="4">
    <source>
        <dbReference type="ARBA" id="ARBA00022490"/>
    </source>
</evidence>
<dbReference type="AlphaFoldDB" id="A0A0C3KQ43"/>
<dbReference type="InterPro" id="IPR024792">
    <property type="entry name" value="RhoGDI_dom_sf"/>
</dbReference>
<gene>
    <name evidence="5" type="ORF">M407DRAFT_244747</name>
</gene>
<sequence length="189" mass="20448">MSAHDDDADLQPTVGGSANLGVKKTLAEYAELDGQDESLAKWKASLGIKPSAAAGTSGPQFTLLGLFIHFPASPEGKTIEIGLGDSAAPVHIKEGVKHSIRIRFQVNEIVTGLRYIHIVTRWGVKVDKMESMIGSYGPRSDGPNEITLPAEESPSGMLARGTYAVKSKIIDDDKQVHKEFNWSFEVTEE</sequence>
<comment type="subcellular location">
    <subcellularLocation>
        <location evidence="1">Cytoplasm</location>
    </subcellularLocation>
</comment>
<name>A0A0C3KQ43_9AGAM</name>
<protein>
    <recommendedName>
        <fullName evidence="7">Rho GDP-dissociation inhibitor</fullName>
    </recommendedName>
</protein>
<dbReference type="PANTHER" id="PTHR10980">
    <property type="entry name" value="RHO GDP-DISSOCIATION INHIBITOR"/>
    <property type="match status" value="1"/>
</dbReference>
<dbReference type="GO" id="GO:0016020">
    <property type="term" value="C:membrane"/>
    <property type="evidence" value="ECO:0007669"/>
    <property type="project" value="TreeGrafter"/>
</dbReference>
<dbReference type="FunFam" id="2.70.50.30:FF:000004">
    <property type="entry name" value="Rho GDP-dissociation inhibitor 1"/>
    <property type="match status" value="1"/>
</dbReference>
<accession>A0A0C3KQ43</accession>
<dbReference type="GO" id="GO:0007266">
    <property type="term" value="P:Rho protein signal transduction"/>
    <property type="evidence" value="ECO:0007669"/>
    <property type="project" value="InterPro"/>
</dbReference>
<keyword evidence="6" id="KW-1185">Reference proteome</keyword>